<evidence type="ECO:0000256" key="1">
    <source>
        <dbReference type="SAM" id="MobiDB-lite"/>
    </source>
</evidence>
<accession>A0A8H7BYY8</accession>
<proteinExistence type="predicted"/>
<reference evidence="2" key="1">
    <citation type="submission" date="2020-01" db="EMBL/GenBank/DDBJ databases">
        <title>Genome Sequencing of Three Apophysomyces-Like Fungal Strains Confirms a Novel Fungal Genus in the Mucoromycota with divergent Burkholderia-like Endosymbiotic Bacteria.</title>
        <authorList>
            <person name="Stajich J.E."/>
            <person name="Macias A.M."/>
            <person name="Carter-House D."/>
            <person name="Lovett B."/>
            <person name="Kasson L.R."/>
            <person name="Berry K."/>
            <person name="Grigoriev I."/>
            <person name="Chang Y."/>
            <person name="Spatafora J."/>
            <person name="Kasson M.T."/>
        </authorList>
    </citation>
    <scope>NUCLEOTIDE SEQUENCE</scope>
    <source>
        <strain evidence="2">NRRL A-21654</strain>
    </source>
</reference>
<dbReference type="OrthoDB" id="10676101at2759"/>
<evidence type="ECO:0000313" key="3">
    <source>
        <dbReference type="Proteomes" id="UP000605846"/>
    </source>
</evidence>
<feature type="compositionally biased region" description="Polar residues" evidence="1">
    <location>
        <begin position="215"/>
        <end position="225"/>
    </location>
</feature>
<name>A0A8H7BYY8_9FUNG</name>
<feature type="region of interest" description="Disordered" evidence="1">
    <location>
        <begin position="1"/>
        <end position="37"/>
    </location>
</feature>
<feature type="region of interest" description="Disordered" evidence="1">
    <location>
        <begin position="93"/>
        <end position="120"/>
    </location>
</feature>
<feature type="compositionally biased region" description="Polar residues" evidence="1">
    <location>
        <begin position="235"/>
        <end position="252"/>
    </location>
</feature>
<keyword evidence="3" id="KW-1185">Reference proteome</keyword>
<feature type="compositionally biased region" description="Polar residues" evidence="1">
    <location>
        <begin position="1"/>
        <end position="12"/>
    </location>
</feature>
<feature type="region of interest" description="Disordered" evidence="1">
    <location>
        <begin position="202"/>
        <end position="259"/>
    </location>
</feature>
<gene>
    <name evidence="2" type="ORF">EC973_007731</name>
</gene>
<dbReference type="Proteomes" id="UP000605846">
    <property type="component" value="Unassembled WGS sequence"/>
</dbReference>
<comment type="caution">
    <text evidence="2">The sequence shown here is derived from an EMBL/GenBank/DDBJ whole genome shotgun (WGS) entry which is preliminary data.</text>
</comment>
<evidence type="ECO:0000313" key="2">
    <source>
        <dbReference type="EMBL" id="KAF7731900.1"/>
    </source>
</evidence>
<organism evidence="2 3">
    <name type="scientific">Apophysomyces ossiformis</name>
    <dbReference type="NCBI Taxonomy" id="679940"/>
    <lineage>
        <taxon>Eukaryota</taxon>
        <taxon>Fungi</taxon>
        <taxon>Fungi incertae sedis</taxon>
        <taxon>Mucoromycota</taxon>
        <taxon>Mucoromycotina</taxon>
        <taxon>Mucoromycetes</taxon>
        <taxon>Mucorales</taxon>
        <taxon>Mucorineae</taxon>
        <taxon>Mucoraceae</taxon>
        <taxon>Apophysomyces</taxon>
    </lineage>
</organism>
<dbReference type="EMBL" id="JABAYA010000006">
    <property type="protein sequence ID" value="KAF7731900.1"/>
    <property type="molecule type" value="Genomic_DNA"/>
</dbReference>
<dbReference type="AlphaFoldDB" id="A0A8H7BYY8"/>
<protein>
    <submittedName>
        <fullName evidence="2">Uncharacterized protein</fullName>
    </submittedName>
</protein>
<dbReference type="Gene3D" id="2.40.50.730">
    <property type="match status" value="1"/>
</dbReference>
<sequence>MSTPASPYATLQSREKKKKNKAGNSRFLEESGPADYRRGAGVAINNLENPMQSSTTSMAIDNITYSEDENSSGGSLQRITGLANFLTWAFPNWPSKSKENDQPEPTSKNEAAAKSKGNSKDLNLTISKEITVTGAETVAATNLAADNSGKSIQILHRNMGSSEIPRSDRKRLMWPLNVPKTDTKNNKSSIGMKSMPLSATHKQNLSMGPTKESAGLQSSGSGNSETTKERDRIASVSQSMSGIRPKQSTSGKVVNGKDTTEKAAKKKLQAIEPERNLGVRIPNSAPAESLLSQDSTSVKFANQACVAASQDLSQKQTVRSKRKAIPKSQDVLEHDGSLRMWWYDMYEDRRKGAVYVFGKEG</sequence>